<evidence type="ECO:0000313" key="15">
    <source>
        <dbReference type="Proteomes" id="UP000278843"/>
    </source>
</evidence>
<evidence type="ECO:0000313" key="13">
    <source>
        <dbReference type="Proteomes" id="UP000272635"/>
    </source>
</evidence>
<name>A0A0F2CT40_STRCR</name>
<dbReference type="EMBL" id="RJPM01000001">
    <property type="protein sequence ID" value="RSJ77664.1"/>
    <property type="molecule type" value="Genomic_DNA"/>
</dbReference>
<evidence type="ECO:0000313" key="9">
    <source>
        <dbReference type="EMBL" id="RSJ95006.1"/>
    </source>
</evidence>
<dbReference type="EMBL" id="RJPS01000003">
    <property type="protein sequence ID" value="RSJ91052.1"/>
    <property type="molecule type" value="Genomic_DNA"/>
</dbReference>
<reference evidence="3 10" key="1">
    <citation type="submission" date="2016-01" db="EMBL/GenBank/DDBJ databases">
        <title>Highly variable Streptococcus oralis are common among viridans streptococci isolated from primates.</title>
        <authorList>
            <person name="Denapaite D."/>
            <person name="Rieger M."/>
            <person name="Koendgen S."/>
            <person name="Brueckner R."/>
            <person name="Ochigava I."/>
            <person name="Kappeler P."/>
            <person name="Maetz-Rensing K."/>
            <person name="Leendertz F."/>
            <person name="Hakenbeck R."/>
        </authorList>
    </citation>
    <scope>NUCLEOTIDE SEQUENCE [LARGE SCALE GENOMIC DNA]</scope>
    <source>
        <strain evidence="3 10">DD08</strain>
    </source>
</reference>
<keyword evidence="2" id="KW-0732">Signal</keyword>
<organism evidence="3 10">
    <name type="scientific">Streptococcus cristatus</name>
    <dbReference type="NCBI Taxonomy" id="45634"/>
    <lineage>
        <taxon>Bacteria</taxon>
        <taxon>Bacillati</taxon>
        <taxon>Bacillota</taxon>
        <taxon>Bacilli</taxon>
        <taxon>Lactobacillales</taxon>
        <taxon>Streptococcaceae</taxon>
        <taxon>Streptococcus</taxon>
    </lineage>
</organism>
<dbReference type="GeneID" id="48423675"/>
<reference evidence="11 12" key="2">
    <citation type="submission" date="2018-11" db="EMBL/GenBank/DDBJ databases">
        <title>Species Designations Belie Phenotypic and Genotypic Heterogeneity in Oral Streptococci.</title>
        <authorList>
            <person name="Velsko I."/>
        </authorList>
    </citation>
    <scope>NUCLEOTIDE SEQUENCE [LARGE SCALE GENOMIC DNA]</scope>
    <source>
        <strain evidence="8 11">A52</strain>
        <strain evidence="7 14">A54</strain>
        <strain evidence="5 12">BCA6</strain>
        <strain evidence="9 15">BCC13</strain>
        <strain evidence="6 13">BCC41</strain>
        <strain evidence="4 16">BCC51</strain>
    </source>
</reference>
<feature type="signal peptide" evidence="2">
    <location>
        <begin position="1"/>
        <end position="21"/>
    </location>
</feature>
<dbReference type="EMBL" id="RJPT01000003">
    <property type="protein sequence ID" value="RSJ82901.1"/>
    <property type="molecule type" value="Genomic_DNA"/>
</dbReference>
<dbReference type="EMBL" id="RJNA01000003">
    <property type="protein sequence ID" value="RSI44891.1"/>
    <property type="molecule type" value="Genomic_DNA"/>
</dbReference>
<feature type="region of interest" description="Disordered" evidence="1">
    <location>
        <begin position="67"/>
        <end position="88"/>
    </location>
</feature>
<evidence type="ECO:0000313" key="3">
    <source>
        <dbReference type="EMBL" id="KXT69062.1"/>
    </source>
</evidence>
<dbReference type="Proteomes" id="UP000277890">
    <property type="component" value="Unassembled WGS sequence"/>
</dbReference>
<dbReference type="Proteomes" id="UP000070377">
    <property type="component" value="Unassembled WGS sequence"/>
</dbReference>
<dbReference type="Proteomes" id="UP000272213">
    <property type="component" value="Unassembled WGS sequence"/>
</dbReference>
<evidence type="ECO:0000313" key="5">
    <source>
        <dbReference type="EMBL" id="RSJ77664.1"/>
    </source>
</evidence>
<dbReference type="Proteomes" id="UP000270868">
    <property type="component" value="Unassembled WGS sequence"/>
</dbReference>
<evidence type="ECO:0000313" key="4">
    <source>
        <dbReference type="EMBL" id="RSI44891.1"/>
    </source>
</evidence>
<comment type="caution">
    <text evidence="3">The sequence shown here is derived from an EMBL/GenBank/DDBJ whole genome shotgun (WGS) entry which is preliminary data.</text>
</comment>
<evidence type="ECO:0008006" key="17">
    <source>
        <dbReference type="Google" id="ProtNLM"/>
    </source>
</evidence>
<evidence type="ECO:0000313" key="6">
    <source>
        <dbReference type="EMBL" id="RSJ82901.1"/>
    </source>
</evidence>
<evidence type="ECO:0000313" key="10">
    <source>
        <dbReference type="Proteomes" id="UP000070377"/>
    </source>
</evidence>
<feature type="compositionally biased region" description="Acidic residues" evidence="1">
    <location>
        <begin position="74"/>
        <end position="88"/>
    </location>
</feature>
<evidence type="ECO:0000313" key="11">
    <source>
        <dbReference type="Proteomes" id="UP000270868"/>
    </source>
</evidence>
<dbReference type="EMBL" id="RJPU01000004">
    <property type="protein sequence ID" value="RSJ95006.1"/>
    <property type="molecule type" value="Genomic_DNA"/>
</dbReference>
<protein>
    <recommendedName>
        <fullName evidence="17">ATP-binding cassette lipoprotein</fullName>
    </recommendedName>
</protein>
<dbReference type="EMBL" id="RJPQ01000019">
    <property type="protein sequence ID" value="RSJ83306.1"/>
    <property type="molecule type" value="Genomic_DNA"/>
</dbReference>
<dbReference type="PATRIC" id="fig|45634.10.peg.131"/>
<dbReference type="Proteomes" id="UP000282617">
    <property type="component" value="Unassembled WGS sequence"/>
</dbReference>
<evidence type="ECO:0000313" key="16">
    <source>
        <dbReference type="Proteomes" id="UP000282617"/>
    </source>
</evidence>
<gene>
    <name evidence="9" type="ORF">D8790_06985</name>
    <name evidence="6" type="ORF">D8791_04725</name>
    <name evidence="8" type="ORF">D8792_03415</name>
    <name evidence="7" type="ORF">D8794_10620</name>
    <name evidence="5" type="ORF">D8798_00635</name>
    <name evidence="4" type="ORF">D8872_02880</name>
    <name evidence="3" type="ORF">SCRDD08_01490</name>
</gene>
<evidence type="ECO:0000313" key="8">
    <source>
        <dbReference type="EMBL" id="RSJ91052.1"/>
    </source>
</evidence>
<accession>A0A0F2CT40</accession>
<dbReference type="RefSeq" id="WP_005592220.1">
    <property type="nucleotide sequence ID" value="NZ_CAUOMF010000003.1"/>
</dbReference>
<dbReference type="STRING" id="45634.SCRDD08_01490"/>
<dbReference type="PROSITE" id="PS51257">
    <property type="entry name" value="PROKAR_LIPOPROTEIN"/>
    <property type="match status" value="1"/>
</dbReference>
<evidence type="ECO:0000256" key="1">
    <source>
        <dbReference type="SAM" id="MobiDB-lite"/>
    </source>
</evidence>
<evidence type="ECO:0000256" key="2">
    <source>
        <dbReference type="SAM" id="SignalP"/>
    </source>
</evidence>
<dbReference type="Proteomes" id="UP000272635">
    <property type="component" value="Unassembled WGS sequence"/>
</dbReference>
<dbReference type="OrthoDB" id="2231478at2"/>
<dbReference type="AlphaFoldDB" id="A0A0F2CT40"/>
<sequence length="88" mass="9605">MNVKKFAMLVTLIGMSVFFLAACGSKNADNKEISDGKKVDFKKDAVDQKTKTVDGKEVTEYTMPDGNVIQIPADGEELPTDESESTDK</sequence>
<evidence type="ECO:0000313" key="7">
    <source>
        <dbReference type="EMBL" id="RSJ83306.1"/>
    </source>
</evidence>
<evidence type="ECO:0000313" key="14">
    <source>
        <dbReference type="Proteomes" id="UP000277890"/>
    </source>
</evidence>
<dbReference type="EMBL" id="LQRD01000060">
    <property type="protein sequence ID" value="KXT69062.1"/>
    <property type="molecule type" value="Genomic_DNA"/>
</dbReference>
<evidence type="ECO:0000313" key="12">
    <source>
        <dbReference type="Proteomes" id="UP000272213"/>
    </source>
</evidence>
<feature type="chain" id="PRO_5041522457" description="ATP-binding cassette lipoprotein" evidence="2">
    <location>
        <begin position="22"/>
        <end position="88"/>
    </location>
</feature>
<proteinExistence type="predicted"/>
<dbReference type="Proteomes" id="UP000278843">
    <property type="component" value="Unassembled WGS sequence"/>
</dbReference>